<gene>
    <name evidence="3" type="ORF">NP233_g11462</name>
</gene>
<feature type="compositionally biased region" description="Pro residues" evidence="1">
    <location>
        <begin position="415"/>
        <end position="426"/>
    </location>
</feature>
<dbReference type="SUPFAM" id="SSF53474">
    <property type="entry name" value="alpha/beta-Hydrolases"/>
    <property type="match status" value="1"/>
</dbReference>
<dbReference type="Proteomes" id="UP001213000">
    <property type="component" value="Unassembled WGS sequence"/>
</dbReference>
<protein>
    <recommendedName>
        <fullName evidence="2">T6SS Phospholipase effector Tle1-like catalytic domain-containing protein</fullName>
    </recommendedName>
</protein>
<dbReference type="InterPro" id="IPR036396">
    <property type="entry name" value="Cyt_P450_sf"/>
</dbReference>
<dbReference type="InterPro" id="IPR029058">
    <property type="entry name" value="AB_hydrolase_fold"/>
</dbReference>
<evidence type="ECO:0000259" key="2">
    <source>
        <dbReference type="Pfam" id="PF09994"/>
    </source>
</evidence>
<feature type="domain" description="T6SS Phospholipase effector Tle1-like catalytic" evidence="2">
    <location>
        <begin position="64"/>
        <end position="379"/>
    </location>
</feature>
<dbReference type="GO" id="GO:0005506">
    <property type="term" value="F:iron ion binding"/>
    <property type="evidence" value="ECO:0007669"/>
    <property type="project" value="InterPro"/>
</dbReference>
<comment type="caution">
    <text evidence="3">The sequence shown here is derived from an EMBL/GenBank/DDBJ whole genome shotgun (WGS) entry which is preliminary data.</text>
</comment>
<dbReference type="GO" id="GO:0020037">
    <property type="term" value="F:heme binding"/>
    <property type="evidence" value="ECO:0007669"/>
    <property type="project" value="InterPro"/>
</dbReference>
<evidence type="ECO:0000313" key="3">
    <source>
        <dbReference type="EMBL" id="KAJ3558665.1"/>
    </source>
</evidence>
<feature type="region of interest" description="Disordered" evidence="1">
    <location>
        <begin position="26"/>
        <end position="58"/>
    </location>
</feature>
<dbReference type="Pfam" id="PF09994">
    <property type="entry name" value="T6SS_Tle1-like_cat"/>
    <property type="match status" value="1"/>
</dbReference>
<proteinExistence type="predicted"/>
<keyword evidence="4" id="KW-1185">Reference proteome</keyword>
<organism evidence="3 4">
    <name type="scientific">Leucocoprinus birnbaumii</name>
    <dbReference type="NCBI Taxonomy" id="56174"/>
    <lineage>
        <taxon>Eukaryota</taxon>
        <taxon>Fungi</taxon>
        <taxon>Dikarya</taxon>
        <taxon>Basidiomycota</taxon>
        <taxon>Agaricomycotina</taxon>
        <taxon>Agaricomycetes</taxon>
        <taxon>Agaricomycetidae</taxon>
        <taxon>Agaricales</taxon>
        <taxon>Agaricineae</taxon>
        <taxon>Agaricaceae</taxon>
        <taxon>Leucocoprinus</taxon>
    </lineage>
</organism>
<accession>A0AAD5VGD9</accession>
<dbReference type="PANTHER" id="PTHR33840:SF2">
    <property type="entry name" value="TLE1 PHOSPHOLIPASE DOMAIN-CONTAINING PROTEIN"/>
    <property type="match status" value="1"/>
</dbReference>
<sequence length="686" mass="77636">MASFNPTSTSSSQGYKKSLTVSSTATAVSNDNGVSSPLVTSPESSDSTFELHDTESIPPDHDHRTLVLCFDGTGDQFDDDNSNIVNFVSLLKKDNNSKQLIYYQAGIGTYTIPQVAKPMMAKIHKVLDTMIGVHLDAHVMSGYEFLMQNYDYGDKIFLFGFSRGAYTARALAGMVHKVGLLPKYNYQQVPFAYKMYSREDETGWKQSAAFKKAFSVDVDIQLLAVWDTVGSVGVIPKRLPFTTFNTHVKHFRQALALDEHRVRFTPNFFNRPTPEEVELGLKWGQKEKKPTTKPKRTLSRQETRRHWEKQYASKGLHSTDVEEVWFSGCHCGKSLICHGDSRVKLKDAYSIPSDVGGGAEKNEVRNNLARIPLRWMVRECFKLKTGILFDKKMFRYIGMDPSSVWPVVKARPPPVSKFSGSPPPPTRAFLTLPGTNGKPVEDNSFVNEEEEELADAKSRTNDMLDIAKSWWLLELVPQQIRFQKDDDNWTSKFSPAQWRKNAPVGAQWGFSFRLGASWVTGADELVASPHYKSKDHMKVNSDWQKRQAQLPADTINIARQSTTIEHQGSPTKRWQICDAAYKPVSIWDVLVLCLCVVVHLVYRRRQRRHPPLPPSLPQWPIVGNAFQLPPSALHVYYKELGQKLGSKIIHVDVFGNTFIIINDVRIASDLLEKRSAIYSSRYVDAI</sequence>
<evidence type="ECO:0000256" key="1">
    <source>
        <dbReference type="SAM" id="MobiDB-lite"/>
    </source>
</evidence>
<feature type="region of interest" description="Disordered" evidence="1">
    <location>
        <begin position="415"/>
        <end position="434"/>
    </location>
</feature>
<reference evidence="3" key="1">
    <citation type="submission" date="2022-07" db="EMBL/GenBank/DDBJ databases">
        <title>Genome Sequence of Leucocoprinus birnbaumii.</title>
        <authorList>
            <person name="Buettner E."/>
        </authorList>
    </citation>
    <scope>NUCLEOTIDE SEQUENCE</scope>
    <source>
        <strain evidence="3">VT141</strain>
    </source>
</reference>
<feature type="compositionally biased region" description="Basic and acidic residues" evidence="1">
    <location>
        <begin position="49"/>
        <end position="58"/>
    </location>
</feature>
<dbReference type="GO" id="GO:0004497">
    <property type="term" value="F:monooxygenase activity"/>
    <property type="evidence" value="ECO:0007669"/>
    <property type="project" value="InterPro"/>
</dbReference>
<dbReference type="EMBL" id="JANIEX010001380">
    <property type="protein sequence ID" value="KAJ3558665.1"/>
    <property type="molecule type" value="Genomic_DNA"/>
</dbReference>
<dbReference type="InterPro" id="IPR018712">
    <property type="entry name" value="Tle1-like_cat"/>
</dbReference>
<name>A0AAD5VGD9_9AGAR</name>
<dbReference type="Gene3D" id="1.10.630.10">
    <property type="entry name" value="Cytochrome P450"/>
    <property type="match status" value="1"/>
</dbReference>
<dbReference type="GO" id="GO:0016705">
    <property type="term" value="F:oxidoreductase activity, acting on paired donors, with incorporation or reduction of molecular oxygen"/>
    <property type="evidence" value="ECO:0007669"/>
    <property type="project" value="InterPro"/>
</dbReference>
<evidence type="ECO:0000313" key="4">
    <source>
        <dbReference type="Proteomes" id="UP001213000"/>
    </source>
</evidence>
<dbReference type="AlphaFoldDB" id="A0AAD5VGD9"/>
<feature type="compositionally biased region" description="Polar residues" evidence="1">
    <location>
        <begin position="30"/>
        <end position="48"/>
    </location>
</feature>
<dbReference type="SUPFAM" id="SSF48264">
    <property type="entry name" value="Cytochrome P450"/>
    <property type="match status" value="1"/>
</dbReference>
<dbReference type="PANTHER" id="PTHR33840">
    <property type="match status" value="1"/>
</dbReference>